<proteinExistence type="inferred from homology"/>
<dbReference type="OrthoDB" id="9812049at2"/>
<feature type="transmembrane region" description="Helical" evidence="6">
    <location>
        <begin position="40"/>
        <end position="57"/>
    </location>
</feature>
<evidence type="ECO:0000313" key="8">
    <source>
        <dbReference type="EMBL" id="RKP56149.1"/>
    </source>
</evidence>
<dbReference type="PANTHER" id="PTHR38459">
    <property type="entry name" value="PROPHAGE BACTOPRENOL-LINKED GLUCOSE TRANSLOCASE HOMOLOG"/>
    <property type="match status" value="1"/>
</dbReference>
<reference evidence="8 9" key="1">
    <citation type="submission" date="2018-10" db="EMBL/GenBank/DDBJ databases">
        <title>Cohnella sp. M2MS4P-1, whole genome shotgun sequence.</title>
        <authorList>
            <person name="Tuo L."/>
        </authorList>
    </citation>
    <scope>NUCLEOTIDE SEQUENCE [LARGE SCALE GENOMIC DNA]</scope>
    <source>
        <strain evidence="8 9">M2MS4P-1</strain>
    </source>
</reference>
<organism evidence="8 9">
    <name type="scientific">Cohnella endophytica</name>
    <dbReference type="NCBI Taxonomy" id="2419778"/>
    <lineage>
        <taxon>Bacteria</taxon>
        <taxon>Bacillati</taxon>
        <taxon>Bacillota</taxon>
        <taxon>Bacilli</taxon>
        <taxon>Bacillales</taxon>
        <taxon>Paenibacillaceae</taxon>
        <taxon>Cohnella</taxon>
    </lineage>
</organism>
<evidence type="ECO:0000259" key="7">
    <source>
        <dbReference type="Pfam" id="PF04138"/>
    </source>
</evidence>
<comment type="subcellular location">
    <subcellularLocation>
        <location evidence="1">Membrane</location>
        <topology evidence="1">Multi-pass membrane protein</topology>
    </subcellularLocation>
</comment>
<keyword evidence="5 6" id="KW-0472">Membrane</keyword>
<evidence type="ECO:0000256" key="2">
    <source>
        <dbReference type="ARBA" id="ARBA00009399"/>
    </source>
</evidence>
<dbReference type="InterPro" id="IPR051401">
    <property type="entry name" value="GtrA_CellWall_Glycosyl"/>
</dbReference>
<evidence type="ECO:0000256" key="5">
    <source>
        <dbReference type="ARBA" id="ARBA00023136"/>
    </source>
</evidence>
<dbReference type="InterPro" id="IPR007267">
    <property type="entry name" value="GtrA_DPMS_TM"/>
</dbReference>
<sequence>MLRLSEGKKLAKYALVGGLNTGVDFAVFCTLVYAVGMGSFGAQTISYVAGVVNSYLLNRYWTFQVKGKKSMAELARFILINVLSFAAATAVLLGLEWFGMESAFAKIGSVFCSLAVNYAGYRLWVFQGMEQPGKRAH</sequence>
<evidence type="ECO:0000256" key="4">
    <source>
        <dbReference type="ARBA" id="ARBA00022989"/>
    </source>
</evidence>
<dbReference type="EMBL" id="RBZM01000003">
    <property type="protein sequence ID" value="RKP56149.1"/>
    <property type="molecule type" value="Genomic_DNA"/>
</dbReference>
<accession>A0A494Y053</accession>
<evidence type="ECO:0000313" key="9">
    <source>
        <dbReference type="Proteomes" id="UP000282076"/>
    </source>
</evidence>
<feature type="transmembrane region" description="Helical" evidence="6">
    <location>
        <begin position="12"/>
        <end position="34"/>
    </location>
</feature>
<feature type="domain" description="GtrA/DPMS transmembrane" evidence="7">
    <location>
        <begin position="12"/>
        <end position="126"/>
    </location>
</feature>
<dbReference type="PANTHER" id="PTHR38459:SF1">
    <property type="entry name" value="PROPHAGE BACTOPRENOL-LINKED GLUCOSE TRANSLOCASE HOMOLOG"/>
    <property type="match status" value="1"/>
</dbReference>
<name>A0A494Y053_9BACL</name>
<gene>
    <name evidence="8" type="ORF">D7Z26_05760</name>
</gene>
<feature type="transmembrane region" description="Helical" evidence="6">
    <location>
        <begin position="104"/>
        <end position="125"/>
    </location>
</feature>
<dbReference type="Pfam" id="PF04138">
    <property type="entry name" value="GtrA_DPMS_TM"/>
    <property type="match status" value="1"/>
</dbReference>
<dbReference type="GO" id="GO:0005886">
    <property type="term" value="C:plasma membrane"/>
    <property type="evidence" value="ECO:0007669"/>
    <property type="project" value="TreeGrafter"/>
</dbReference>
<dbReference type="AlphaFoldDB" id="A0A494Y053"/>
<feature type="transmembrane region" description="Helical" evidence="6">
    <location>
        <begin position="78"/>
        <end position="98"/>
    </location>
</feature>
<keyword evidence="9" id="KW-1185">Reference proteome</keyword>
<evidence type="ECO:0000256" key="1">
    <source>
        <dbReference type="ARBA" id="ARBA00004141"/>
    </source>
</evidence>
<comment type="similarity">
    <text evidence="2">Belongs to the GtrA family.</text>
</comment>
<dbReference type="RefSeq" id="WP_120975116.1">
    <property type="nucleotide sequence ID" value="NZ_RBZM01000003.1"/>
</dbReference>
<protein>
    <submittedName>
        <fullName evidence="8">GtrA family protein</fullName>
    </submittedName>
</protein>
<comment type="caution">
    <text evidence="8">The sequence shown here is derived from an EMBL/GenBank/DDBJ whole genome shotgun (WGS) entry which is preliminary data.</text>
</comment>
<evidence type="ECO:0000256" key="3">
    <source>
        <dbReference type="ARBA" id="ARBA00022692"/>
    </source>
</evidence>
<dbReference type="Proteomes" id="UP000282076">
    <property type="component" value="Unassembled WGS sequence"/>
</dbReference>
<keyword evidence="4 6" id="KW-1133">Transmembrane helix</keyword>
<keyword evidence="3 6" id="KW-0812">Transmembrane</keyword>
<evidence type="ECO:0000256" key="6">
    <source>
        <dbReference type="SAM" id="Phobius"/>
    </source>
</evidence>
<dbReference type="GO" id="GO:0000271">
    <property type="term" value="P:polysaccharide biosynthetic process"/>
    <property type="evidence" value="ECO:0007669"/>
    <property type="project" value="InterPro"/>
</dbReference>